<dbReference type="Proteomes" id="UP000054097">
    <property type="component" value="Unassembled WGS sequence"/>
</dbReference>
<dbReference type="HOGENOM" id="CLU_066250_0_0_1"/>
<keyword evidence="17" id="KW-1185">Reference proteome</keyword>
<evidence type="ECO:0000256" key="12">
    <source>
        <dbReference type="ARBA" id="ARBA00023242"/>
    </source>
</evidence>
<feature type="region of interest" description="Disordered" evidence="15">
    <location>
        <begin position="106"/>
        <end position="166"/>
    </location>
</feature>
<dbReference type="GO" id="GO:1990758">
    <property type="term" value="P:mitotic sister chromatid biorientation"/>
    <property type="evidence" value="ECO:0007669"/>
    <property type="project" value="TreeGrafter"/>
</dbReference>
<dbReference type="AlphaFoldDB" id="A0A0C3B313"/>
<dbReference type="EMBL" id="KN824305">
    <property type="protein sequence ID" value="KIM26574.1"/>
    <property type="molecule type" value="Genomic_DNA"/>
</dbReference>
<name>A0A0C3B313_SERVB</name>
<evidence type="ECO:0000313" key="17">
    <source>
        <dbReference type="Proteomes" id="UP000054097"/>
    </source>
</evidence>
<keyword evidence="7" id="KW-0963">Cytoplasm</keyword>
<keyword evidence="13" id="KW-0137">Centromere</keyword>
<dbReference type="GO" id="GO:1990537">
    <property type="term" value="C:mitotic spindle polar microtubule"/>
    <property type="evidence" value="ECO:0007669"/>
    <property type="project" value="TreeGrafter"/>
</dbReference>
<evidence type="ECO:0000256" key="10">
    <source>
        <dbReference type="ARBA" id="ARBA00022838"/>
    </source>
</evidence>
<dbReference type="PANTHER" id="PTHR28113">
    <property type="entry name" value="DASH COMPLEX SUBUNIT DAM1"/>
    <property type="match status" value="1"/>
</dbReference>
<evidence type="ECO:0000256" key="2">
    <source>
        <dbReference type="ARBA" id="ARBA00004186"/>
    </source>
</evidence>
<keyword evidence="11" id="KW-0206">Cytoskeleton</keyword>
<protein>
    <recommendedName>
        <fullName evidence="5">DASH complex subunit DAM1</fullName>
    </recommendedName>
    <alternativeName>
        <fullName evidence="14">Outer kinetochore protein DAM1</fullName>
    </alternativeName>
</protein>
<evidence type="ECO:0000256" key="3">
    <source>
        <dbReference type="ARBA" id="ARBA00004629"/>
    </source>
</evidence>
<reference evidence="17" key="2">
    <citation type="submission" date="2015-01" db="EMBL/GenBank/DDBJ databases">
        <title>Evolutionary Origins and Diversification of the Mycorrhizal Mutualists.</title>
        <authorList>
            <consortium name="DOE Joint Genome Institute"/>
            <consortium name="Mycorrhizal Genomics Consortium"/>
            <person name="Kohler A."/>
            <person name="Kuo A."/>
            <person name="Nagy L.G."/>
            <person name="Floudas D."/>
            <person name="Copeland A."/>
            <person name="Barry K.W."/>
            <person name="Cichocki N."/>
            <person name="Veneault-Fourrey C."/>
            <person name="LaButti K."/>
            <person name="Lindquist E.A."/>
            <person name="Lipzen A."/>
            <person name="Lundell T."/>
            <person name="Morin E."/>
            <person name="Murat C."/>
            <person name="Riley R."/>
            <person name="Ohm R."/>
            <person name="Sun H."/>
            <person name="Tunlid A."/>
            <person name="Henrissat B."/>
            <person name="Grigoriev I.V."/>
            <person name="Hibbett D.S."/>
            <person name="Martin F."/>
        </authorList>
    </citation>
    <scope>NUCLEOTIDE SEQUENCE [LARGE SCALE GENOMIC DNA]</scope>
    <source>
        <strain evidence="17">MAFF 305830</strain>
    </source>
</reference>
<accession>A0A0C3B313</accession>
<keyword evidence="8" id="KW-0493">Microtubule</keyword>
<proteinExistence type="inferred from homology"/>
<dbReference type="InterPro" id="IPR013962">
    <property type="entry name" value="DASH_Dam1"/>
</dbReference>
<evidence type="ECO:0000256" key="11">
    <source>
        <dbReference type="ARBA" id="ARBA00023212"/>
    </source>
</evidence>
<keyword evidence="9" id="KW-0159">Chromosome partition</keyword>
<dbReference type="STRING" id="933852.A0A0C3B313"/>
<keyword evidence="6" id="KW-0158">Chromosome</keyword>
<keyword evidence="10" id="KW-0995">Kinetochore</keyword>
<dbReference type="OrthoDB" id="5586015at2759"/>
<evidence type="ECO:0000256" key="4">
    <source>
        <dbReference type="ARBA" id="ARBA00010073"/>
    </source>
</evidence>
<dbReference type="PANTHER" id="PTHR28113:SF1">
    <property type="entry name" value="DASH COMPLEX SUBUNIT DAM1"/>
    <property type="match status" value="1"/>
</dbReference>
<evidence type="ECO:0000256" key="15">
    <source>
        <dbReference type="SAM" id="MobiDB-lite"/>
    </source>
</evidence>
<evidence type="ECO:0000256" key="8">
    <source>
        <dbReference type="ARBA" id="ARBA00022701"/>
    </source>
</evidence>
<comment type="subcellular location">
    <subcellularLocation>
        <location evidence="3">Chromosome</location>
        <location evidence="3">Centromere</location>
        <location evidence="3">Kinetochore</location>
    </subcellularLocation>
    <subcellularLocation>
        <location evidence="2">Cytoplasm</location>
        <location evidence="2">Cytoskeleton</location>
        <location evidence="2">Spindle</location>
    </subcellularLocation>
    <subcellularLocation>
        <location evidence="1">Nucleus</location>
    </subcellularLocation>
</comment>
<comment type="similarity">
    <text evidence="4">Belongs to the DASH complex DAM1 family.</text>
</comment>
<keyword evidence="12" id="KW-0539">Nucleus</keyword>
<evidence type="ECO:0000256" key="6">
    <source>
        <dbReference type="ARBA" id="ARBA00022454"/>
    </source>
</evidence>
<evidence type="ECO:0000256" key="13">
    <source>
        <dbReference type="ARBA" id="ARBA00023328"/>
    </source>
</evidence>
<gene>
    <name evidence="16" type="ORF">M408DRAFT_181654</name>
</gene>
<evidence type="ECO:0000256" key="9">
    <source>
        <dbReference type="ARBA" id="ARBA00022829"/>
    </source>
</evidence>
<evidence type="ECO:0000256" key="7">
    <source>
        <dbReference type="ARBA" id="ARBA00022490"/>
    </source>
</evidence>
<evidence type="ECO:0000256" key="1">
    <source>
        <dbReference type="ARBA" id="ARBA00004123"/>
    </source>
</evidence>
<dbReference type="GO" id="GO:0044732">
    <property type="term" value="C:mitotic spindle pole body"/>
    <property type="evidence" value="ECO:0007669"/>
    <property type="project" value="TreeGrafter"/>
</dbReference>
<evidence type="ECO:0000256" key="14">
    <source>
        <dbReference type="ARBA" id="ARBA00030453"/>
    </source>
</evidence>
<dbReference type="Pfam" id="PF08653">
    <property type="entry name" value="DASH_Dam1"/>
    <property type="match status" value="1"/>
</dbReference>
<organism evidence="16 17">
    <name type="scientific">Serendipita vermifera MAFF 305830</name>
    <dbReference type="NCBI Taxonomy" id="933852"/>
    <lineage>
        <taxon>Eukaryota</taxon>
        <taxon>Fungi</taxon>
        <taxon>Dikarya</taxon>
        <taxon>Basidiomycota</taxon>
        <taxon>Agaricomycotina</taxon>
        <taxon>Agaricomycetes</taxon>
        <taxon>Sebacinales</taxon>
        <taxon>Serendipitaceae</taxon>
        <taxon>Serendipita</taxon>
    </lineage>
</organism>
<evidence type="ECO:0000313" key="16">
    <source>
        <dbReference type="EMBL" id="KIM26574.1"/>
    </source>
</evidence>
<reference evidence="16 17" key="1">
    <citation type="submission" date="2014-04" db="EMBL/GenBank/DDBJ databases">
        <authorList>
            <consortium name="DOE Joint Genome Institute"/>
            <person name="Kuo A."/>
            <person name="Zuccaro A."/>
            <person name="Kohler A."/>
            <person name="Nagy L.G."/>
            <person name="Floudas D."/>
            <person name="Copeland A."/>
            <person name="Barry K.W."/>
            <person name="Cichocki N."/>
            <person name="Veneault-Fourrey C."/>
            <person name="LaButti K."/>
            <person name="Lindquist E.A."/>
            <person name="Lipzen A."/>
            <person name="Lundell T."/>
            <person name="Morin E."/>
            <person name="Murat C."/>
            <person name="Sun H."/>
            <person name="Tunlid A."/>
            <person name="Henrissat B."/>
            <person name="Grigoriev I.V."/>
            <person name="Hibbett D.S."/>
            <person name="Martin F."/>
            <person name="Nordberg H.P."/>
            <person name="Cantor M.N."/>
            <person name="Hua S.X."/>
        </authorList>
    </citation>
    <scope>NUCLEOTIDE SEQUENCE [LARGE SCALE GENOMIC DNA]</scope>
    <source>
        <strain evidence="16 17">MAFF 305830</strain>
    </source>
</reference>
<sequence>MAFDPPRTPLRRGSQRFLNESRPFISSTSSQVAASAGLAALESAFHGIADELEVFVKNMQEMERVTEMFEETAESMAMFIQAQKMNTFCVEFPQAPTDLSFELAKENAERARNRTPPPSDVADSTMDPRTPKGSMKDEDRTFATNNPLTPVANPQPAIKRPAKPGAMTNKMKKERASAIDSIVNLLPIEFRGSDPSLRKIVETVIGTLMDAKRPLKVGEIATGPMLPQAKVNKSLIALVGTKTVLKTSDQVIITPCPFAGFSTVACREYQCIG</sequence>
<dbReference type="GO" id="GO:0042729">
    <property type="term" value="C:DASH complex"/>
    <property type="evidence" value="ECO:0007669"/>
    <property type="project" value="InterPro"/>
</dbReference>
<evidence type="ECO:0000256" key="5">
    <source>
        <dbReference type="ARBA" id="ARBA00020497"/>
    </source>
</evidence>